<evidence type="ECO:0000313" key="8">
    <source>
        <dbReference type="Proteomes" id="UP000192273"/>
    </source>
</evidence>
<organism evidence="7 8">
    <name type="scientific">Roseovarius mucosus</name>
    <dbReference type="NCBI Taxonomy" id="215743"/>
    <lineage>
        <taxon>Bacteria</taxon>
        <taxon>Pseudomonadati</taxon>
        <taxon>Pseudomonadota</taxon>
        <taxon>Alphaproteobacteria</taxon>
        <taxon>Rhodobacterales</taxon>
        <taxon>Roseobacteraceae</taxon>
        <taxon>Roseovarius</taxon>
    </lineage>
</organism>
<gene>
    <name evidence="7" type="primary">yoeB</name>
    <name evidence="7" type="ORF">ROSMUCSMR3_01174</name>
</gene>
<evidence type="ECO:0000256" key="5">
    <source>
        <dbReference type="ARBA" id="ARBA00022801"/>
    </source>
</evidence>
<evidence type="ECO:0000256" key="1">
    <source>
        <dbReference type="ARBA" id="ARBA00008172"/>
    </source>
</evidence>
<accession>A0A1V0RLL7</accession>
<evidence type="ECO:0000256" key="3">
    <source>
        <dbReference type="ARBA" id="ARBA00022722"/>
    </source>
</evidence>
<evidence type="ECO:0000256" key="6">
    <source>
        <dbReference type="ARBA" id="ARBA00030388"/>
    </source>
</evidence>
<keyword evidence="2" id="KW-1277">Toxin-antitoxin system</keyword>
<dbReference type="GO" id="GO:0004519">
    <property type="term" value="F:endonuclease activity"/>
    <property type="evidence" value="ECO:0007669"/>
    <property type="project" value="UniProtKB-KW"/>
</dbReference>
<dbReference type="GO" id="GO:0006401">
    <property type="term" value="P:RNA catabolic process"/>
    <property type="evidence" value="ECO:0007669"/>
    <property type="project" value="InterPro"/>
</dbReference>
<keyword evidence="3" id="KW-0540">Nuclease</keyword>
<dbReference type="Gene3D" id="3.30.2310.20">
    <property type="entry name" value="RelE-like"/>
    <property type="match status" value="1"/>
</dbReference>
<dbReference type="KEGG" id="rmm:ROSMUCSMR3_01174"/>
<proteinExistence type="inferred from homology"/>
<reference evidence="7 8" key="1">
    <citation type="submission" date="2017-03" db="EMBL/GenBank/DDBJ databases">
        <title>Genome Sequence of Roseovarius mucosus strain SMR3 Isolated from a culture of the Diatom Skeletonema marinoi.</title>
        <authorList>
            <person name="Topel M."/>
            <person name="Pinder M."/>
            <person name="Johansson O.N."/>
            <person name="Kourtchenko O."/>
            <person name="Godhe A."/>
            <person name="Clarke A.K."/>
        </authorList>
    </citation>
    <scope>NUCLEOTIDE SEQUENCE [LARGE SCALE GENOMIC DNA]</scope>
    <source>
        <strain evidence="7 8">SMR3</strain>
    </source>
</reference>
<dbReference type="Proteomes" id="UP000192273">
    <property type="component" value="Chromosome"/>
</dbReference>
<evidence type="ECO:0000256" key="2">
    <source>
        <dbReference type="ARBA" id="ARBA00022649"/>
    </source>
</evidence>
<dbReference type="Pfam" id="PF06769">
    <property type="entry name" value="YoeB_toxin"/>
    <property type="match status" value="1"/>
</dbReference>
<dbReference type="GO" id="GO:0016787">
    <property type="term" value="F:hydrolase activity"/>
    <property type="evidence" value="ECO:0007669"/>
    <property type="project" value="UniProtKB-KW"/>
</dbReference>
<dbReference type="PANTHER" id="PTHR38039">
    <property type="entry name" value="TOXIN YOEB"/>
    <property type="match status" value="1"/>
</dbReference>
<dbReference type="SUPFAM" id="SSF143011">
    <property type="entry name" value="RelE-like"/>
    <property type="match status" value="1"/>
</dbReference>
<dbReference type="InterPro" id="IPR035093">
    <property type="entry name" value="RelE/ParE_toxin_dom_sf"/>
</dbReference>
<dbReference type="AlphaFoldDB" id="A0A1V0RLL7"/>
<keyword evidence="4" id="KW-0255">Endonuclease</keyword>
<comment type="similarity">
    <text evidence="1">Belongs to the YoeB family.</text>
</comment>
<dbReference type="EMBL" id="CP020474">
    <property type="protein sequence ID" value="ARE82668.1"/>
    <property type="molecule type" value="Genomic_DNA"/>
</dbReference>
<dbReference type="OrthoDB" id="9801102at2"/>
<name>A0A1V0RLL7_9RHOB</name>
<evidence type="ECO:0000313" key="7">
    <source>
        <dbReference type="EMBL" id="ARE82668.1"/>
    </source>
</evidence>
<dbReference type="GO" id="GO:0045892">
    <property type="term" value="P:negative regulation of DNA-templated transcription"/>
    <property type="evidence" value="ECO:0007669"/>
    <property type="project" value="TreeGrafter"/>
</dbReference>
<dbReference type="InterPro" id="IPR009614">
    <property type="entry name" value="YoeB_toxin"/>
</dbReference>
<keyword evidence="8" id="KW-1185">Reference proteome</keyword>
<dbReference type="PANTHER" id="PTHR38039:SF1">
    <property type="entry name" value="TOXIN YOEB"/>
    <property type="match status" value="1"/>
</dbReference>
<sequence length="91" mass="10709">MRLVFSDDAWEDFLWWQSTGRDKGLNRVIDLINATKRLPFKGIGKPESLKGDLTGWWSRRITDEHRLVYRVSVSGKGESQQLDIAQLRYHY</sequence>
<dbReference type="NCBIfam" id="TIGR02116">
    <property type="entry name" value="toxin_Txe_YoeB"/>
    <property type="match status" value="1"/>
</dbReference>
<keyword evidence="5 7" id="KW-0378">Hydrolase</keyword>
<evidence type="ECO:0000256" key="4">
    <source>
        <dbReference type="ARBA" id="ARBA00022759"/>
    </source>
</evidence>
<dbReference type="RefSeq" id="WP_081506724.1">
    <property type="nucleotide sequence ID" value="NZ_CP020474.1"/>
</dbReference>
<protein>
    <recommendedName>
        <fullName evidence="6">Putative mRNA interferase YoeB</fullName>
    </recommendedName>
</protein>